<reference evidence="2 3" key="1">
    <citation type="submission" date="2013-09" db="EMBL/GenBank/DDBJ databases">
        <title>High correlation between genotypes and phenotypes of environmental bacteria Comamonas testosteroni strains.</title>
        <authorList>
            <person name="Liu L."/>
            <person name="Zhu W."/>
            <person name="Xia X."/>
            <person name="Xu B."/>
            <person name="Luo M."/>
            <person name="Wang G."/>
        </authorList>
    </citation>
    <scope>NUCLEOTIDE SEQUENCE [LARGE SCALE GENOMIC DNA]</scope>
    <source>
        <strain evidence="2 3">JL14</strain>
    </source>
</reference>
<name>A0A0E3B7S0_9BURK</name>
<keyword evidence="1" id="KW-1133">Transmembrane helix</keyword>
<protein>
    <submittedName>
        <fullName evidence="2">Uncharacterized protein</fullName>
    </submittedName>
</protein>
<evidence type="ECO:0000313" key="2">
    <source>
        <dbReference type="EMBL" id="KGG83850.1"/>
    </source>
</evidence>
<comment type="caution">
    <text evidence="2">The sequence shown here is derived from an EMBL/GenBank/DDBJ whole genome shotgun (WGS) entry which is preliminary data.</text>
</comment>
<accession>A0A0E3B7S0</accession>
<keyword evidence="1" id="KW-0812">Transmembrane</keyword>
<organism evidence="2 3">
    <name type="scientific">Comamonas thiooxydans</name>
    <dbReference type="NCBI Taxonomy" id="363952"/>
    <lineage>
        <taxon>Bacteria</taxon>
        <taxon>Pseudomonadati</taxon>
        <taxon>Pseudomonadota</taxon>
        <taxon>Betaproteobacteria</taxon>
        <taxon>Burkholderiales</taxon>
        <taxon>Comamonadaceae</taxon>
        <taxon>Comamonas</taxon>
    </lineage>
</organism>
<dbReference type="AlphaFoldDB" id="A0A0E3B7S0"/>
<evidence type="ECO:0000313" key="3">
    <source>
        <dbReference type="Proteomes" id="UP000029567"/>
    </source>
</evidence>
<keyword evidence="1" id="KW-0472">Membrane</keyword>
<proteinExistence type="predicted"/>
<feature type="transmembrane region" description="Helical" evidence="1">
    <location>
        <begin position="12"/>
        <end position="29"/>
    </location>
</feature>
<dbReference type="Proteomes" id="UP000029567">
    <property type="component" value="Unassembled WGS sequence"/>
</dbReference>
<dbReference type="EMBL" id="AWTN01000130">
    <property type="protein sequence ID" value="KGG83850.1"/>
    <property type="molecule type" value="Genomic_DNA"/>
</dbReference>
<gene>
    <name evidence="2" type="ORF">P245_24480</name>
</gene>
<evidence type="ECO:0000256" key="1">
    <source>
        <dbReference type="SAM" id="Phobius"/>
    </source>
</evidence>
<sequence length="39" mass="4388">MKLLLGRSQSLRFWFAAFIAAGLVGLLVLSSRNLHLECR</sequence>